<dbReference type="EMBL" id="NVWI01000010">
    <property type="protein sequence ID" value="PCJ40186.1"/>
    <property type="molecule type" value="Genomic_DNA"/>
</dbReference>
<dbReference type="SMART" id="SM00028">
    <property type="entry name" value="TPR"/>
    <property type="match status" value="3"/>
</dbReference>
<dbReference type="PANTHER" id="PTHR45831:SF2">
    <property type="entry name" value="LD24721P"/>
    <property type="match status" value="1"/>
</dbReference>
<dbReference type="InterPro" id="IPR019734">
    <property type="entry name" value="TPR_rpt"/>
</dbReference>
<dbReference type="GO" id="GO:0006620">
    <property type="term" value="P:post-translational protein targeting to endoplasmic reticulum membrane"/>
    <property type="evidence" value="ECO:0007669"/>
    <property type="project" value="TreeGrafter"/>
</dbReference>
<keyword evidence="2 3" id="KW-0802">TPR repeat</keyword>
<dbReference type="Pfam" id="PF13181">
    <property type="entry name" value="TPR_8"/>
    <property type="match status" value="1"/>
</dbReference>
<keyword evidence="4" id="KW-0732">Signal</keyword>
<name>A0A2A5C9Z2_9GAMM</name>
<evidence type="ECO:0000313" key="6">
    <source>
        <dbReference type="Proteomes" id="UP000228987"/>
    </source>
</evidence>
<evidence type="ECO:0000256" key="3">
    <source>
        <dbReference type="PROSITE-ProRule" id="PRU00339"/>
    </source>
</evidence>
<evidence type="ECO:0000256" key="1">
    <source>
        <dbReference type="ARBA" id="ARBA00022737"/>
    </source>
</evidence>
<sequence length="180" mass="20356">MKNILAIIFLLSSPWVLADQNNLRLAELFEQLKAAEDAMDAGMIEVRIWDIWGEHPDPDIDELMFIAMDELSGDQYGLALQSFTEIIERAPNFSEAWNMRATTHFLLGNYPESEADIMQTLELEPNHFGALSGLGQVYVAMEKYYDARSALRRALQVNPTMPGVIANLEALQRYFNATAI</sequence>
<dbReference type="Pfam" id="PF13431">
    <property type="entry name" value="TPR_17"/>
    <property type="match status" value="1"/>
</dbReference>
<dbReference type="PANTHER" id="PTHR45831">
    <property type="entry name" value="LD24721P"/>
    <property type="match status" value="1"/>
</dbReference>
<dbReference type="SUPFAM" id="SSF48452">
    <property type="entry name" value="TPR-like"/>
    <property type="match status" value="1"/>
</dbReference>
<dbReference type="Gene3D" id="1.25.40.10">
    <property type="entry name" value="Tetratricopeptide repeat domain"/>
    <property type="match status" value="1"/>
</dbReference>
<reference evidence="6" key="1">
    <citation type="submission" date="2017-08" db="EMBL/GenBank/DDBJ databases">
        <title>A dynamic microbial community with high functional redundancy inhabits the cold, oxic subseafloor aquifer.</title>
        <authorList>
            <person name="Tully B.J."/>
            <person name="Wheat C.G."/>
            <person name="Glazer B.T."/>
            <person name="Huber J.A."/>
        </authorList>
    </citation>
    <scope>NUCLEOTIDE SEQUENCE [LARGE SCALE GENOMIC DNA]</scope>
</reference>
<feature type="signal peptide" evidence="4">
    <location>
        <begin position="1"/>
        <end position="18"/>
    </location>
</feature>
<dbReference type="PROSITE" id="PS50005">
    <property type="entry name" value="TPR"/>
    <property type="match status" value="2"/>
</dbReference>
<evidence type="ECO:0000256" key="4">
    <source>
        <dbReference type="SAM" id="SignalP"/>
    </source>
</evidence>
<dbReference type="AlphaFoldDB" id="A0A2A5C9Z2"/>
<organism evidence="5 6">
    <name type="scientific">SAR86 cluster bacterium</name>
    <dbReference type="NCBI Taxonomy" id="2030880"/>
    <lineage>
        <taxon>Bacteria</taxon>
        <taxon>Pseudomonadati</taxon>
        <taxon>Pseudomonadota</taxon>
        <taxon>Gammaproteobacteria</taxon>
        <taxon>SAR86 cluster</taxon>
    </lineage>
</organism>
<gene>
    <name evidence="5" type="ORF">COA71_11800</name>
</gene>
<evidence type="ECO:0000313" key="5">
    <source>
        <dbReference type="EMBL" id="PCJ40186.1"/>
    </source>
</evidence>
<dbReference type="InterPro" id="IPR047150">
    <property type="entry name" value="SGT"/>
</dbReference>
<feature type="repeat" description="TPR" evidence="3">
    <location>
        <begin position="128"/>
        <end position="161"/>
    </location>
</feature>
<feature type="repeat" description="TPR" evidence="3">
    <location>
        <begin position="94"/>
        <end position="127"/>
    </location>
</feature>
<accession>A0A2A5C9Z2</accession>
<protein>
    <submittedName>
        <fullName evidence="5">Uncharacterized protein</fullName>
    </submittedName>
</protein>
<keyword evidence="1" id="KW-0677">Repeat</keyword>
<dbReference type="Proteomes" id="UP000228987">
    <property type="component" value="Unassembled WGS sequence"/>
</dbReference>
<dbReference type="GO" id="GO:0072380">
    <property type="term" value="C:TRC complex"/>
    <property type="evidence" value="ECO:0007669"/>
    <property type="project" value="TreeGrafter"/>
</dbReference>
<feature type="chain" id="PRO_5012155958" evidence="4">
    <location>
        <begin position="19"/>
        <end position="180"/>
    </location>
</feature>
<comment type="caution">
    <text evidence="5">The sequence shown here is derived from an EMBL/GenBank/DDBJ whole genome shotgun (WGS) entry which is preliminary data.</text>
</comment>
<proteinExistence type="predicted"/>
<dbReference type="GO" id="GO:0060090">
    <property type="term" value="F:molecular adaptor activity"/>
    <property type="evidence" value="ECO:0007669"/>
    <property type="project" value="TreeGrafter"/>
</dbReference>
<dbReference type="InterPro" id="IPR011990">
    <property type="entry name" value="TPR-like_helical_dom_sf"/>
</dbReference>
<evidence type="ECO:0000256" key="2">
    <source>
        <dbReference type="ARBA" id="ARBA00022803"/>
    </source>
</evidence>
<dbReference type="GO" id="GO:0016020">
    <property type="term" value="C:membrane"/>
    <property type="evidence" value="ECO:0007669"/>
    <property type="project" value="TreeGrafter"/>
</dbReference>